<dbReference type="CDD" id="cd00609">
    <property type="entry name" value="AAT_like"/>
    <property type="match status" value="1"/>
</dbReference>
<proteinExistence type="inferred from homology"/>
<dbReference type="Proteomes" id="UP001596548">
    <property type="component" value="Unassembled WGS sequence"/>
</dbReference>
<dbReference type="SUPFAM" id="SSF53383">
    <property type="entry name" value="PLP-dependent transferases"/>
    <property type="match status" value="1"/>
</dbReference>
<dbReference type="GO" id="GO:0008483">
    <property type="term" value="F:transaminase activity"/>
    <property type="evidence" value="ECO:0007669"/>
    <property type="project" value="UniProtKB-KW"/>
</dbReference>
<evidence type="ECO:0000256" key="3">
    <source>
        <dbReference type="ARBA" id="ARBA00023015"/>
    </source>
</evidence>
<dbReference type="InterPro" id="IPR015421">
    <property type="entry name" value="PyrdxlP-dep_Trfase_major"/>
</dbReference>
<evidence type="ECO:0000256" key="5">
    <source>
        <dbReference type="ARBA" id="ARBA00023163"/>
    </source>
</evidence>
<dbReference type="SMART" id="SM00345">
    <property type="entry name" value="HTH_GNTR"/>
    <property type="match status" value="1"/>
</dbReference>
<dbReference type="InterPro" id="IPR036390">
    <property type="entry name" value="WH_DNA-bd_sf"/>
</dbReference>
<dbReference type="PANTHER" id="PTHR46577">
    <property type="entry name" value="HTH-TYPE TRANSCRIPTIONAL REGULATORY PROTEIN GABR"/>
    <property type="match status" value="1"/>
</dbReference>
<evidence type="ECO:0000259" key="6">
    <source>
        <dbReference type="PROSITE" id="PS50949"/>
    </source>
</evidence>
<keyword evidence="3" id="KW-0805">Transcription regulation</keyword>
<dbReference type="PROSITE" id="PS50949">
    <property type="entry name" value="HTH_GNTR"/>
    <property type="match status" value="1"/>
</dbReference>
<dbReference type="SUPFAM" id="SSF46785">
    <property type="entry name" value="Winged helix' DNA-binding domain"/>
    <property type="match status" value="1"/>
</dbReference>
<dbReference type="Pfam" id="PF00155">
    <property type="entry name" value="Aminotran_1_2"/>
    <property type="match status" value="1"/>
</dbReference>
<dbReference type="Gene3D" id="3.40.640.10">
    <property type="entry name" value="Type I PLP-dependent aspartate aminotransferase-like (Major domain)"/>
    <property type="match status" value="1"/>
</dbReference>
<dbReference type="PANTHER" id="PTHR46577:SF1">
    <property type="entry name" value="HTH-TYPE TRANSCRIPTIONAL REGULATORY PROTEIN GABR"/>
    <property type="match status" value="1"/>
</dbReference>
<keyword evidence="7" id="KW-0032">Aminotransferase</keyword>
<accession>A0ABW2HT58</accession>
<comment type="similarity">
    <text evidence="1">In the C-terminal section; belongs to the class-I pyridoxal-phosphate-dependent aminotransferase family.</text>
</comment>
<evidence type="ECO:0000313" key="8">
    <source>
        <dbReference type="Proteomes" id="UP001596548"/>
    </source>
</evidence>
<sequence>MVRLKGQSGHSKGGPISDFLQLRADQAPAKGLTAWLTAGLRDAIAARRLAAGARLPATRVLAADLRISRGVVVEAYQRLIDEGLATGRTGAGTTVAALAGEPDVSSDRRRTLDQLRLPLPPADGIDLSPGVPDLSAFPRAQWLRAEKAVLDEITGADLGYGDPGGAPRLRAELIGWLRRTRGVRADADDIVVVSGVAQALALLAQTLRAGGVTAAAVEDPGSRGARDQMAHWGVRPAPVPVDEEGIRVDRITQEVAVLTPAHQFPTGVVLSPARRRALLEWGGLIVEDDYDAEHRYDRAPVAALQGSAPERVAYAGSVSKSLAPGMRLGWMIAPRRLQPALLEAKHDTDLGNPAIPQLVLARLLATGDYERHLRAVRSRQRRRRDALIAGLRRHLPHARVTGVAAGLHLLILLDGDHDDAVLAERAAANGVRVQPLSWHRLEPGPPGLVLGYAANPPDRLAEAAQRLGAVLSPR</sequence>
<evidence type="ECO:0000256" key="2">
    <source>
        <dbReference type="ARBA" id="ARBA00022898"/>
    </source>
</evidence>
<feature type="domain" description="HTH gntR-type" evidence="6">
    <location>
        <begin position="30"/>
        <end position="98"/>
    </location>
</feature>
<name>A0ABW2HT58_9ACTN</name>
<protein>
    <submittedName>
        <fullName evidence="7">PLP-dependent aminotransferase family protein</fullName>
    </submittedName>
</protein>
<organism evidence="7 8">
    <name type="scientific">Paractinoplanes rhizophilus</name>
    <dbReference type="NCBI Taxonomy" id="1416877"/>
    <lineage>
        <taxon>Bacteria</taxon>
        <taxon>Bacillati</taxon>
        <taxon>Actinomycetota</taxon>
        <taxon>Actinomycetes</taxon>
        <taxon>Micromonosporales</taxon>
        <taxon>Micromonosporaceae</taxon>
        <taxon>Paractinoplanes</taxon>
    </lineage>
</organism>
<reference evidence="8" key="1">
    <citation type="journal article" date="2019" name="Int. J. Syst. Evol. Microbiol.">
        <title>The Global Catalogue of Microorganisms (GCM) 10K type strain sequencing project: providing services to taxonomists for standard genome sequencing and annotation.</title>
        <authorList>
            <consortium name="The Broad Institute Genomics Platform"/>
            <consortium name="The Broad Institute Genome Sequencing Center for Infectious Disease"/>
            <person name="Wu L."/>
            <person name="Ma J."/>
        </authorList>
    </citation>
    <scope>NUCLEOTIDE SEQUENCE [LARGE SCALE GENOMIC DNA]</scope>
    <source>
        <strain evidence="8">XZYJT-10</strain>
    </source>
</reference>
<keyword evidence="5" id="KW-0804">Transcription</keyword>
<dbReference type="EMBL" id="JBHTBJ010000014">
    <property type="protein sequence ID" value="MFC7276280.1"/>
    <property type="molecule type" value="Genomic_DNA"/>
</dbReference>
<comment type="caution">
    <text evidence="7">The sequence shown here is derived from an EMBL/GenBank/DDBJ whole genome shotgun (WGS) entry which is preliminary data.</text>
</comment>
<dbReference type="InterPro" id="IPR000524">
    <property type="entry name" value="Tscrpt_reg_HTH_GntR"/>
</dbReference>
<dbReference type="InterPro" id="IPR051446">
    <property type="entry name" value="HTH_trans_reg/aminotransferase"/>
</dbReference>
<keyword evidence="2" id="KW-0663">Pyridoxal phosphate</keyword>
<gene>
    <name evidence="7" type="ORF">ACFQS1_19985</name>
</gene>
<evidence type="ECO:0000313" key="7">
    <source>
        <dbReference type="EMBL" id="MFC7276280.1"/>
    </source>
</evidence>
<keyword evidence="8" id="KW-1185">Reference proteome</keyword>
<dbReference type="InterPro" id="IPR004839">
    <property type="entry name" value="Aminotransferase_I/II_large"/>
</dbReference>
<evidence type="ECO:0000256" key="1">
    <source>
        <dbReference type="ARBA" id="ARBA00005384"/>
    </source>
</evidence>
<dbReference type="Pfam" id="PF00392">
    <property type="entry name" value="GntR"/>
    <property type="match status" value="1"/>
</dbReference>
<dbReference type="RefSeq" id="WP_378970411.1">
    <property type="nucleotide sequence ID" value="NZ_JBHTBJ010000014.1"/>
</dbReference>
<keyword evidence="4" id="KW-0238">DNA-binding</keyword>
<keyword evidence="7" id="KW-0808">Transferase</keyword>
<evidence type="ECO:0000256" key="4">
    <source>
        <dbReference type="ARBA" id="ARBA00023125"/>
    </source>
</evidence>
<dbReference type="InterPro" id="IPR015424">
    <property type="entry name" value="PyrdxlP-dep_Trfase"/>
</dbReference>
<dbReference type="InterPro" id="IPR036388">
    <property type="entry name" value="WH-like_DNA-bd_sf"/>
</dbReference>
<dbReference type="Gene3D" id="1.10.10.10">
    <property type="entry name" value="Winged helix-like DNA-binding domain superfamily/Winged helix DNA-binding domain"/>
    <property type="match status" value="1"/>
</dbReference>